<dbReference type="KEGG" id="sfug:CNQ36_33790"/>
<dbReference type="InterPro" id="IPR000719">
    <property type="entry name" value="Prot_kinase_dom"/>
</dbReference>
<dbReference type="GO" id="GO:0005524">
    <property type="term" value="F:ATP binding"/>
    <property type="evidence" value="ECO:0007669"/>
    <property type="project" value="InterPro"/>
</dbReference>
<dbReference type="PROSITE" id="PS50011">
    <property type="entry name" value="PROTEIN_KINASE_DOM"/>
    <property type="match status" value="1"/>
</dbReference>
<organism evidence="2 3">
    <name type="scientific">Streptomyces fungicidicus</name>
    <dbReference type="NCBI Taxonomy" id="68203"/>
    <lineage>
        <taxon>Bacteria</taxon>
        <taxon>Bacillati</taxon>
        <taxon>Actinomycetota</taxon>
        <taxon>Actinomycetes</taxon>
        <taxon>Kitasatosporales</taxon>
        <taxon>Streptomycetaceae</taxon>
        <taxon>Streptomyces</taxon>
    </lineage>
</organism>
<protein>
    <recommendedName>
        <fullName evidence="1">Protein kinase domain-containing protein</fullName>
    </recommendedName>
</protein>
<evidence type="ECO:0000259" key="1">
    <source>
        <dbReference type="PROSITE" id="PS50011"/>
    </source>
</evidence>
<feature type="domain" description="Protein kinase" evidence="1">
    <location>
        <begin position="22"/>
        <end position="102"/>
    </location>
</feature>
<sequence length="102" mass="11131">MTTGEEPESSAATGQRLIGGRYRLIGRLGAGARGTVWAGRDTRMDREVAVKQVLTPAAGPLTARILREARAAARVDHPAVVTVHDVVVEDDHPWIGRRRRLK</sequence>
<name>A0A494V389_9ACTN</name>
<dbReference type="RefSeq" id="WP_121549532.1">
    <property type="nucleotide sequence ID" value="NZ_CP023408.1"/>
</dbReference>
<dbReference type="GO" id="GO:0004672">
    <property type="term" value="F:protein kinase activity"/>
    <property type="evidence" value="ECO:0007669"/>
    <property type="project" value="InterPro"/>
</dbReference>
<dbReference type="AlphaFoldDB" id="A0A494V389"/>
<accession>A0A494V389</accession>
<proteinExistence type="predicted"/>
<dbReference type="Gene3D" id="3.30.200.20">
    <property type="entry name" value="Phosphorylase Kinase, domain 1"/>
    <property type="match status" value="1"/>
</dbReference>
<geneLocation type="plasmid" evidence="2 3">
    <name>p1</name>
</geneLocation>
<keyword evidence="2" id="KW-0614">Plasmid</keyword>
<evidence type="ECO:0000313" key="2">
    <source>
        <dbReference type="EMBL" id="AYL40385.1"/>
    </source>
</evidence>
<evidence type="ECO:0000313" key="3">
    <source>
        <dbReference type="Proteomes" id="UP000282170"/>
    </source>
</evidence>
<dbReference type="EMBL" id="CP023408">
    <property type="protein sequence ID" value="AYL40385.1"/>
    <property type="molecule type" value="Genomic_DNA"/>
</dbReference>
<keyword evidence="3" id="KW-1185">Reference proteome</keyword>
<dbReference type="SUPFAM" id="SSF56112">
    <property type="entry name" value="Protein kinase-like (PK-like)"/>
    <property type="match status" value="1"/>
</dbReference>
<dbReference type="Pfam" id="PF00069">
    <property type="entry name" value="Pkinase"/>
    <property type="match status" value="1"/>
</dbReference>
<dbReference type="InterPro" id="IPR011009">
    <property type="entry name" value="Kinase-like_dom_sf"/>
</dbReference>
<dbReference type="Proteomes" id="UP000282170">
    <property type="component" value="Plasmid p1"/>
</dbReference>
<gene>
    <name evidence="2" type="ORF">CNQ36_33790</name>
</gene>
<reference evidence="2 3" key="1">
    <citation type="submission" date="2017-09" db="EMBL/GenBank/DDBJ databases">
        <authorList>
            <person name="Zhang H."/>
            <person name="Hu S."/>
            <person name="Xu J."/>
            <person name="He Z."/>
        </authorList>
    </citation>
    <scope>NUCLEOTIDE SEQUENCE [LARGE SCALE GENOMIC DNA]</scope>
    <source>
        <strain evidence="2 3">TXX3120</strain>
        <plasmid evidence="2 3">p1</plasmid>
    </source>
</reference>